<evidence type="ECO:0000256" key="5">
    <source>
        <dbReference type="ARBA" id="ARBA00022989"/>
    </source>
</evidence>
<evidence type="ECO:0000259" key="9">
    <source>
        <dbReference type="PROSITE" id="PS50928"/>
    </source>
</evidence>
<keyword evidence="11" id="KW-1185">Reference proteome</keyword>
<dbReference type="RefSeq" id="WP_083524519.1">
    <property type="nucleotide sequence ID" value="NZ_JBHUNF010000004.1"/>
</dbReference>
<comment type="similarity">
    <text evidence="7">Belongs to the binding-protein-dependent transport system permease family.</text>
</comment>
<keyword evidence="4 7" id="KW-0812">Transmembrane</keyword>
<gene>
    <name evidence="10" type="ORF">ACFSUQ_07115</name>
</gene>
<protein>
    <submittedName>
        <fullName evidence="10">Carbohydrate ABC transporter permease</fullName>
    </submittedName>
</protein>
<comment type="caution">
    <text evidence="10">The sequence shown here is derived from an EMBL/GenBank/DDBJ whole genome shotgun (WGS) entry which is preliminary data.</text>
</comment>
<dbReference type="PANTHER" id="PTHR30193:SF37">
    <property type="entry name" value="INNER MEMBRANE ABC TRANSPORTER PERMEASE PROTEIN YCJO"/>
    <property type="match status" value="1"/>
</dbReference>
<sequence>MRVTSLARDAATTSTASENRTRPEGTPSARNTPKRARRRETLTAYALVAPALIGVVAFMVVPILVLCYLSFAKWDILLPMKFIGTANWEWALTSPTMWHSLGVTLLFVAIVVPLQVGVGLWLATLLTRALPGSTVFRTLLVLPWVSAPVVLGIVWNWIFDYGGVLDSVLGQHLGLLSNEAFALPTVAFVQAWTQIGYVSLFFMAGLSSIPNEVVEAARIDGATDRQIFWQVKFPLLRPTLFFVSVTGVIASFQAFDLVYTLSPNGGPGGSTDLIAARIYQQAIGQANIGQAATLALTLFVLLVAVTVIQNLVFSRRMNYDR</sequence>
<comment type="subcellular location">
    <subcellularLocation>
        <location evidence="1 7">Cell membrane</location>
        <topology evidence="1 7">Multi-pass membrane protein</topology>
    </subcellularLocation>
</comment>
<feature type="transmembrane region" description="Helical" evidence="7">
    <location>
        <begin position="44"/>
        <end position="71"/>
    </location>
</feature>
<organism evidence="10 11">
    <name type="scientific">Gulosibacter bifidus</name>
    <dbReference type="NCBI Taxonomy" id="272239"/>
    <lineage>
        <taxon>Bacteria</taxon>
        <taxon>Bacillati</taxon>
        <taxon>Actinomycetota</taxon>
        <taxon>Actinomycetes</taxon>
        <taxon>Micrococcales</taxon>
        <taxon>Microbacteriaceae</taxon>
        <taxon>Gulosibacter</taxon>
    </lineage>
</organism>
<evidence type="ECO:0000256" key="8">
    <source>
        <dbReference type="SAM" id="MobiDB-lite"/>
    </source>
</evidence>
<evidence type="ECO:0000256" key="7">
    <source>
        <dbReference type="RuleBase" id="RU363032"/>
    </source>
</evidence>
<evidence type="ECO:0000256" key="1">
    <source>
        <dbReference type="ARBA" id="ARBA00004651"/>
    </source>
</evidence>
<feature type="transmembrane region" description="Helical" evidence="7">
    <location>
        <begin position="235"/>
        <end position="255"/>
    </location>
</feature>
<dbReference type="SUPFAM" id="SSF161098">
    <property type="entry name" value="MetI-like"/>
    <property type="match status" value="1"/>
</dbReference>
<dbReference type="PANTHER" id="PTHR30193">
    <property type="entry name" value="ABC TRANSPORTER PERMEASE PROTEIN"/>
    <property type="match status" value="1"/>
</dbReference>
<evidence type="ECO:0000256" key="3">
    <source>
        <dbReference type="ARBA" id="ARBA00022475"/>
    </source>
</evidence>
<dbReference type="PROSITE" id="PS50928">
    <property type="entry name" value="ABC_TM1"/>
    <property type="match status" value="1"/>
</dbReference>
<dbReference type="CDD" id="cd06261">
    <property type="entry name" value="TM_PBP2"/>
    <property type="match status" value="1"/>
</dbReference>
<evidence type="ECO:0000313" key="10">
    <source>
        <dbReference type="EMBL" id="MFD2675062.1"/>
    </source>
</evidence>
<keyword evidence="3" id="KW-1003">Cell membrane</keyword>
<feature type="transmembrane region" description="Helical" evidence="7">
    <location>
        <begin position="135"/>
        <end position="158"/>
    </location>
</feature>
<dbReference type="InterPro" id="IPR000515">
    <property type="entry name" value="MetI-like"/>
</dbReference>
<feature type="domain" description="ABC transmembrane type-1" evidence="9">
    <location>
        <begin position="101"/>
        <end position="309"/>
    </location>
</feature>
<name>A0ABW5RJ03_9MICO</name>
<dbReference type="InterPro" id="IPR051393">
    <property type="entry name" value="ABC_transporter_permease"/>
</dbReference>
<feature type="region of interest" description="Disordered" evidence="8">
    <location>
        <begin position="1"/>
        <end position="36"/>
    </location>
</feature>
<dbReference type="InterPro" id="IPR035906">
    <property type="entry name" value="MetI-like_sf"/>
</dbReference>
<dbReference type="EMBL" id="JBHUNF010000004">
    <property type="protein sequence ID" value="MFD2675062.1"/>
    <property type="molecule type" value="Genomic_DNA"/>
</dbReference>
<dbReference type="Gene3D" id="1.10.3720.10">
    <property type="entry name" value="MetI-like"/>
    <property type="match status" value="1"/>
</dbReference>
<feature type="transmembrane region" description="Helical" evidence="7">
    <location>
        <begin position="97"/>
        <end position="123"/>
    </location>
</feature>
<proteinExistence type="inferred from homology"/>
<evidence type="ECO:0000256" key="6">
    <source>
        <dbReference type="ARBA" id="ARBA00023136"/>
    </source>
</evidence>
<dbReference type="Pfam" id="PF00528">
    <property type="entry name" value="BPD_transp_1"/>
    <property type="match status" value="1"/>
</dbReference>
<accession>A0ABW5RJ03</accession>
<dbReference type="Proteomes" id="UP001597453">
    <property type="component" value="Unassembled WGS sequence"/>
</dbReference>
<keyword evidence="6 7" id="KW-0472">Membrane</keyword>
<reference evidence="11" key="1">
    <citation type="journal article" date="2019" name="Int. J. Syst. Evol. Microbiol.">
        <title>The Global Catalogue of Microorganisms (GCM) 10K type strain sequencing project: providing services to taxonomists for standard genome sequencing and annotation.</title>
        <authorList>
            <consortium name="The Broad Institute Genomics Platform"/>
            <consortium name="The Broad Institute Genome Sequencing Center for Infectious Disease"/>
            <person name="Wu L."/>
            <person name="Ma J."/>
        </authorList>
    </citation>
    <scope>NUCLEOTIDE SEQUENCE [LARGE SCALE GENOMIC DNA]</scope>
    <source>
        <strain evidence="11">TISTR 1511</strain>
    </source>
</reference>
<feature type="transmembrane region" description="Helical" evidence="7">
    <location>
        <begin position="291"/>
        <end position="313"/>
    </location>
</feature>
<evidence type="ECO:0000313" key="11">
    <source>
        <dbReference type="Proteomes" id="UP001597453"/>
    </source>
</evidence>
<evidence type="ECO:0000256" key="2">
    <source>
        <dbReference type="ARBA" id="ARBA00022448"/>
    </source>
</evidence>
<feature type="transmembrane region" description="Helical" evidence="7">
    <location>
        <begin position="181"/>
        <end position="202"/>
    </location>
</feature>
<keyword evidence="2 7" id="KW-0813">Transport</keyword>
<evidence type="ECO:0000256" key="4">
    <source>
        <dbReference type="ARBA" id="ARBA00022692"/>
    </source>
</evidence>
<keyword evidence="5 7" id="KW-1133">Transmembrane helix</keyword>